<gene>
    <name evidence="2" type="ORF">PY650_10910</name>
</gene>
<feature type="transmembrane region" description="Helical" evidence="1">
    <location>
        <begin position="136"/>
        <end position="156"/>
    </location>
</feature>
<evidence type="ECO:0000313" key="2">
    <source>
        <dbReference type="EMBL" id="MDL2406169.1"/>
    </source>
</evidence>
<keyword evidence="1" id="KW-1133">Transmembrane helix</keyword>
<keyword evidence="3" id="KW-1185">Reference proteome</keyword>
<name>A0ABT7KC37_9HYPH</name>
<keyword evidence="1" id="KW-0812">Transmembrane</keyword>
<evidence type="ECO:0000313" key="3">
    <source>
        <dbReference type="Proteomes" id="UP001172630"/>
    </source>
</evidence>
<comment type="caution">
    <text evidence="2">The sequence shown here is derived from an EMBL/GenBank/DDBJ whole genome shotgun (WGS) entry which is preliminary data.</text>
</comment>
<evidence type="ECO:0000256" key="1">
    <source>
        <dbReference type="SAM" id="Phobius"/>
    </source>
</evidence>
<dbReference type="RefSeq" id="WP_285879224.1">
    <property type="nucleotide sequence ID" value="NZ_JARFYN010000011.1"/>
</dbReference>
<feature type="transmembrane region" description="Helical" evidence="1">
    <location>
        <begin position="82"/>
        <end position="100"/>
    </location>
</feature>
<sequence length="160" mass="18373">MTLTGQLWCGQFRAISFSDLSQPSAPFRHQVCAGSRAPPHRIRHCQNRLALRKRLSIAMNSETCLSDEKLQVAGQQKAAFEMAPYLLLFFIFVTCGLVNMTRPRNSIRPVTDRDIENAYKAAFKIESKETMERRKLISLLLVIVLLIDMLLIVWIVRFAY</sequence>
<proteinExistence type="predicted"/>
<reference evidence="2" key="1">
    <citation type="submission" date="2023-06" db="EMBL/GenBank/DDBJ databases">
        <title>Phylogenetic Diversity of Rhizobium strains.</title>
        <authorList>
            <person name="Moura F.T."/>
            <person name="Helene L.C.F."/>
            <person name="Hungria M."/>
        </authorList>
    </citation>
    <scope>NUCLEOTIDE SEQUENCE</scope>
    <source>
        <strain evidence="2">CCGE524</strain>
    </source>
</reference>
<dbReference type="EMBL" id="JARFYN010000011">
    <property type="protein sequence ID" value="MDL2406169.1"/>
    <property type="molecule type" value="Genomic_DNA"/>
</dbReference>
<dbReference type="Proteomes" id="UP001172630">
    <property type="component" value="Unassembled WGS sequence"/>
</dbReference>
<protein>
    <submittedName>
        <fullName evidence="2">Uncharacterized protein</fullName>
    </submittedName>
</protein>
<keyword evidence="1" id="KW-0472">Membrane</keyword>
<accession>A0ABT7KC37</accession>
<organism evidence="2 3">
    <name type="scientific">Rhizobium calliandrae</name>
    <dbReference type="NCBI Taxonomy" id="1312182"/>
    <lineage>
        <taxon>Bacteria</taxon>
        <taxon>Pseudomonadati</taxon>
        <taxon>Pseudomonadota</taxon>
        <taxon>Alphaproteobacteria</taxon>
        <taxon>Hyphomicrobiales</taxon>
        <taxon>Rhizobiaceae</taxon>
        <taxon>Rhizobium/Agrobacterium group</taxon>
        <taxon>Rhizobium</taxon>
    </lineage>
</organism>